<dbReference type="RefSeq" id="WP_205721707.1">
    <property type="nucleotide sequence ID" value="NZ_CP070608.1"/>
</dbReference>
<dbReference type="Proteomes" id="UP000662783">
    <property type="component" value="Chromosome"/>
</dbReference>
<gene>
    <name evidence="1" type="primary">paaC</name>
    <name evidence="1" type="ORF">JR347_16625</name>
</gene>
<reference evidence="1" key="1">
    <citation type="submission" date="2021-02" db="EMBL/GenBank/DDBJ databases">
        <title>Fulvivirga sp. S481 isolated from sea water.</title>
        <authorList>
            <person name="Bae S.S."/>
            <person name="Baek K."/>
        </authorList>
    </citation>
    <scope>NUCLEOTIDE SEQUENCE</scope>
    <source>
        <strain evidence="1">S481</strain>
    </source>
</reference>
<dbReference type="AlphaFoldDB" id="A0A975A0A9"/>
<dbReference type="PANTHER" id="PTHR30458">
    <property type="entry name" value="PHENYLACETIC ACID DEGRADATION PROTEIN PAA"/>
    <property type="match status" value="1"/>
</dbReference>
<dbReference type="InterPro" id="IPR011882">
    <property type="entry name" value="PaaC"/>
</dbReference>
<proteinExistence type="predicted"/>
<dbReference type="InterPro" id="IPR052703">
    <property type="entry name" value="Aromatic_CoA_ox/epox"/>
</dbReference>
<dbReference type="InterPro" id="IPR012347">
    <property type="entry name" value="Ferritin-like"/>
</dbReference>
<dbReference type="KEGG" id="fuv:JR347_16625"/>
<dbReference type="NCBIfam" id="TIGR02158">
    <property type="entry name" value="PA_CoA_Oxy3"/>
    <property type="match status" value="1"/>
</dbReference>
<sequence>MNTLALKELLYKIADDQLILGHRNSEWTGFGPLLEEDIAFSSMAQDKVGQSQALYQMLHELGEAEPDTVAFTRNANQFHNSQFVELPNGEYDFSLIRHFLFDTAEALRFEMLTKSSYEPLSKLAKKIQGELRYHTMHANTWIKQLGSATEESISRLQNSLDEAMPYALGLFEESEFETELIKENIFAGEQALKEKWLVKVKEVLSQTQLLLPDLLSITPKMGGRKGTHTEHLQPLLDEMSEVFRIDPTAEW</sequence>
<evidence type="ECO:0000313" key="2">
    <source>
        <dbReference type="Proteomes" id="UP000662783"/>
    </source>
</evidence>
<dbReference type="GO" id="GO:0005829">
    <property type="term" value="C:cytosol"/>
    <property type="evidence" value="ECO:0007669"/>
    <property type="project" value="TreeGrafter"/>
</dbReference>
<protein>
    <submittedName>
        <fullName evidence="1">Phenylacetate-CoA oxygenase subunit PaaC</fullName>
    </submittedName>
</protein>
<keyword evidence="2" id="KW-1185">Reference proteome</keyword>
<dbReference type="Pfam" id="PF05138">
    <property type="entry name" value="PaaA_PaaC"/>
    <property type="match status" value="1"/>
</dbReference>
<accession>A0A975A0A9</accession>
<dbReference type="Gene3D" id="1.20.1260.10">
    <property type="match status" value="1"/>
</dbReference>
<dbReference type="InterPro" id="IPR007814">
    <property type="entry name" value="PaaA_PaaC"/>
</dbReference>
<organism evidence="1 2">
    <name type="scientific">Fulvivirga lutea</name>
    <dbReference type="NCBI Taxonomy" id="2810512"/>
    <lineage>
        <taxon>Bacteria</taxon>
        <taxon>Pseudomonadati</taxon>
        <taxon>Bacteroidota</taxon>
        <taxon>Cytophagia</taxon>
        <taxon>Cytophagales</taxon>
        <taxon>Fulvivirgaceae</taxon>
        <taxon>Fulvivirga</taxon>
    </lineage>
</organism>
<dbReference type="PIRSF" id="PIRSF037834">
    <property type="entry name" value="PA_CoA_Oase3"/>
    <property type="match status" value="1"/>
</dbReference>
<dbReference type="PANTHER" id="PTHR30458:SF0">
    <property type="entry name" value="1,2-PHENYLACETYL-COA EPOXIDASE, SUBUNIT C"/>
    <property type="match status" value="1"/>
</dbReference>
<evidence type="ECO:0000313" key="1">
    <source>
        <dbReference type="EMBL" id="QSE97194.1"/>
    </source>
</evidence>
<name>A0A975A0A9_9BACT</name>
<dbReference type="SUPFAM" id="SSF47240">
    <property type="entry name" value="Ferritin-like"/>
    <property type="match status" value="1"/>
</dbReference>
<dbReference type="GO" id="GO:0010124">
    <property type="term" value="P:phenylacetate catabolic process"/>
    <property type="evidence" value="ECO:0007669"/>
    <property type="project" value="InterPro"/>
</dbReference>
<dbReference type="EMBL" id="CP070608">
    <property type="protein sequence ID" value="QSE97194.1"/>
    <property type="molecule type" value="Genomic_DNA"/>
</dbReference>
<dbReference type="InterPro" id="IPR009078">
    <property type="entry name" value="Ferritin-like_SF"/>
</dbReference>